<protein>
    <submittedName>
        <fullName evidence="2 3">Protein MSP1, putative</fullName>
        <ecNumber evidence="2">3.6.4.3</ecNumber>
    </submittedName>
</protein>
<accession>E0VA54</accession>
<gene>
    <name evidence="3" type="primary">8238879</name>
    <name evidence="2" type="ORF">Phum_PHUM027550</name>
</gene>
<dbReference type="RefSeq" id="XP_002422998.1">
    <property type="nucleotide sequence ID" value="XM_002422953.1"/>
</dbReference>
<dbReference type="GeneID" id="8238879"/>
<dbReference type="GO" id="GO:0005524">
    <property type="term" value="F:ATP binding"/>
    <property type="evidence" value="ECO:0007669"/>
    <property type="project" value="InterPro"/>
</dbReference>
<evidence type="ECO:0000259" key="1">
    <source>
        <dbReference type="SMART" id="SM00382"/>
    </source>
</evidence>
<feature type="domain" description="AAA+ ATPase" evidence="1">
    <location>
        <begin position="43"/>
        <end position="175"/>
    </location>
</feature>
<dbReference type="CTD" id="8238879"/>
<dbReference type="SMART" id="SM00382">
    <property type="entry name" value="AAA"/>
    <property type="match status" value="1"/>
</dbReference>
<sequence>MLQVKKNTYTFQDICGLNQVKETLLNIFIYPNLFPHLFPKKFRWNLILFYGPPGTGKTMLAQAIANEMRALLYRVSSADVLSHWQGENLFRELKTMSKTTILFFDEIDGLCRKRTTTEEDSIRRVKTELLTQLDDFGSEPENYHIYILGATNCPWELDSGFIRRFRKQIYVPLPEK</sequence>
<dbReference type="VEuPathDB" id="VectorBase:PHUM027550"/>
<name>E0VA54_PEDHC</name>
<proteinExistence type="predicted"/>
<dbReference type="OrthoDB" id="5334845at2759"/>
<dbReference type="Pfam" id="PF00004">
    <property type="entry name" value="AAA"/>
    <property type="match status" value="1"/>
</dbReference>
<dbReference type="SUPFAM" id="SSF52540">
    <property type="entry name" value="P-loop containing nucleoside triphosphate hydrolases"/>
    <property type="match status" value="1"/>
</dbReference>
<evidence type="ECO:0000313" key="3">
    <source>
        <dbReference type="EnsemblMetazoa" id="PHUM027550-PA"/>
    </source>
</evidence>
<dbReference type="GO" id="GO:0007033">
    <property type="term" value="P:vacuole organization"/>
    <property type="evidence" value="ECO:0007669"/>
    <property type="project" value="TreeGrafter"/>
</dbReference>
<dbReference type="GO" id="GO:0016887">
    <property type="term" value="F:ATP hydrolysis activity"/>
    <property type="evidence" value="ECO:0007669"/>
    <property type="project" value="InterPro"/>
</dbReference>
<dbReference type="GO" id="GO:0016197">
    <property type="term" value="P:endosomal transport"/>
    <property type="evidence" value="ECO:0007669"/>
    <property type="project" value="TreeGrafter"/>
</dbReference>
<dbReference type="EMBL" id="AAZO01000336">
    <property type="status" value="NOT_ANNOTATED_CDS"/>
    <property type="molecule type" value="Genomic_DNA"/>
</dbReference>
<dbReference type="Gene3D" id="3.40.50.300">
    <property type="entry name" value="P-loop containing nucleotide triphosphate hydrolases"/>
    <property type="match status" value="1"/>
</dbReference>
<dbReference type="STRING" id="121224.E0VA54"/>
<dbReference type="eggNOG" id="KOG0739">
    <property type="taxonomic scope" value="Eukaryota"/>
</dbReference>
<organism>
    <name type="scientific">Pediculus humanus subsp. corporis</name>
    <name type="common">Body louse</name>
    <dbReference type="NCBI Taxonomy" id="121224"/>
    <lineage>
        <taxon>Eukaryota</taxon>
        <taxon>Metazoa</taxon>
        <taxon>Ecdysozoa</taxon>
        <taxon>Arthropoda</taxon>
        <taxon>Hexapoda</taxon>
        <taxon>Insecta</taxon>
        <taxon>Pterygota</taxon>
        <taxon>Neoptera</taxon>
        <taxon>Paraneoptera</taxon>
        <taxon>Psocodea</taxon>
        <taxon>Troctomorpha</taxon>
        <taxon>Phthiraptera</taxon>
        <taxon>Anoplura</taxon>
        <taxon>Pediculidae</taxon>
        <taxon>Pediculus</taxon>
    </lineage>
</organism>
<reference evidence="2" key="1">
    <citation type="submission" date="2007-04" db="EMBL/GenBank/DDBJ databases">
        <title>Annotation of Pediculus humanus corporis strain USDA.</title>
        <authorList>
            <person name="Kirkness E."/>
            <person name="Hannick L."/>
            <person name="Hass B."/>
            <person name="Bruggner R."/>
            <person name="Lawson D."/>
            <person name="Bidwell S."/>
            <person name="Joardar V."/>
            <person name="Caler E."/>
            <person name="Walenz B."/>
            <person name="Inman J."/>
            <person name="Schobel S."/>
            <person name="Galinsky K."/>
            <person name="Amedeo P."/>
            <person name="Strausberg R."/>
        </authorList>
    </citation>
    <scope>NUCLEOTIDE SEQUENCE</scope>
    <source>
        <strain evidence="2">USDA</strain>
    </source>
</reference>
<dbReference type="InterPro" id="IPR003959">
    <property type="entry name" value="ATPase_AAA_core"/>
</dbReference>
<dbReference type="PANTHER" id="PTHR23074:SF72">
    <property type="entry name" value="VACUOLAR PROTEIN SORTING-ASSOCIATED PROTEIN 4B"/>
    <property type="match status" value="1"/>
</dbReference>
<dbReference type="HOGENOM" id="CLU_000688_21_3_1"/>
<reference evidence="3" key="3">
    <citation type="submission" date="2021-02" db="UniProtKB">
        <authorList>
            <consortium name="EnsemblMetazoa"/>
        </authorList>
    </citation>
    <scope>IDENTIFICATION</scope>
    <source>
        <strain evidence="3">USDA</strain>
    </source>
</reference>
<dbReference type="EnsemblMetazoa" id="PHUM027550-RA">
    <property type="protein sequence ID" value="PHUM027550-PA"/>
    <property type="gene ID" value="PHUM027550"/>
</dbReference>
<dbReference type="EC" id="3.6.4.3" evidence="2"/>
<evidence type="ECO:0000313" key="4">
    <source>
        <dbReference type="Proteomes" id="UP000009046"/>
    </source>
</evidence>
<keyword evidence="2" id="KW-0378">Hydrolase</keyword>
<dbReference type="InParanoid" id="E0VA54"/>
<evidence type="ECO:0000313" key="2">
    <source>
        <dbReference type="EMBL" id="EEB10260.1"/>
    </source>
</evidence>
<dbReference type="InterPro" id="IPR027417">
    <property type="entry name" value="P-loop_NTPase"/>
</dbReference>
<dbReference type="InterPro" id="IPR050304">
    <property type="entry name" value="MT-severing_AAA_ATPase"/>
</dbReference>
<dbReference type="PANTHER" id="PTHR23074">
    <property type="entry name" value="AAA DOMAIN-CONTAINING"/>
    <property type="match status" value="1"/>
</dbReference>
<dbReference type="EMBL" id="DS235004">
    <property type="protein sequence ID" value="EEB10260.1"/>
    <property type="molecule type" value="Genomic_DNA"/>
</dbReference>
<dbReference type="AlphaFoldDB" id="E0VA54"/>
<dbReference type="Proteomes" id="UP000009046">
    <property type="component" value="Unassembled WGS sequence"/>
</dbReference>
<dbReference type="KEGG" id="phu:Phum_PHUM027550"/>
<dbReference type="InterPro" id="IPR003593">
    <property type="entry name" value="AAA+_ATPase"/>
</dbReference>
<reference evidence="2" key="2">
    <citation type="submission" date="2007-04" db="EMBL/GenBank/DDBJ databases">
        <title>The genome of the human body louse.</title>
        <authorList>
            <consortium name="The Human Body Louse Genome Consortium"/>
            <person name="Kirkness E."/>
            <person name="Walenz B."/>
            <person name="Hass B."/>
            <person name="Bruggner R."/>
            <person name="Strausberg R."/>
        </authorList>
    </citation>
    <scope>NUCLEOTIDE SEQUENCE</scope>
    <source>
        <strain evidence="2">USDA</strain>
    </source>
</reference>
<dbReference type="OMA" id="HAFIRIG"/>
<keyword evidence="4" id="KW-1185">Reference proteome</keyword>